<dbReference type="Proteomes" id="UP000031668">
    <property type="component" value="Unassembled WGS sequence"/>
</dbReference>
<keyword evidence="2 5" id="KW-0689">Ribosomal protein</keyword>
<dbReference type="PIRSF" id="PIRSF002133">
    <property type="entry name" value="Ribosomal_S12/S23"/>
    <property type="match status" value="1"/>
</dbReference>
<dbReference type="Gene3D" id="2.40.50.140">
    <property type="entry name" value="Nucleic acid-binding proteins"/>
    <property type="match status" value="1"/>
</dbReference>
<dbReference type="PANTHER" id="PTHR11652">
    <property type="entry name" value="30S RIBOSOMAL PROTEIN S12 FAMILY MEMBER"/>
    <property type="match status" value="1"/>
</dbReference>
<evidence type="ECO:0000313" key="7">
    <source>
        <dbReference type="Proteomes" id="UP000031668"/>
    </source>
</evidence>
<dbReference type="InterPro" id="IPR005679">
    <property type="entry name" value="Ribosomal_uS12_bac"/>
</dbReference>
<dbReference type="EMBL" id="JWZT01004170">
    <property type="protein sequence ID" value="KII64602.1"/>
    <property type="molecule type" value="Genomic_DNA"/>
</dbReference>
<dbReference type="SUPFAM" id="SSF50249">
    <property type="entry name" value="Nucleic acid-binding proteins"/>
    <property type="match status" value="1"/>
</dbReference>
<evidence type="ECO:0000256" key="2">
    <source>
        <dbReference type="ARBA" id="ARBA00022980"/>
    </source>
</evidence>
<evidence type="ECO:0000256" key="1">
    <source>
        <dbReference type="ARBA" id="ARBA00005657"/>
    </source>
</evidence>
<protein>
    <recommendedName>
        <fullName evidence="4">Small ribosomal subunit protein uS12m</fullName>
    </recommendedName>
</protein>
<dbReference type="GO" id="GO:0015935">
    <property type="term" value="C:small ribosomal subunit"/>
    <property type="evidence" value="ECO:0007669"/>
    <property type="project" value="InterPro"/>
</dbReference>
<dbReference type="OrthoDB" id="361013at2759"/>
<name>A0A0C2MSE4_THEKT</name>
<comment type="caution">
    <text evidence="6">The sequence shown here is derived from an EMBL/GenBank/DDBJ whole genome shotgun (WGS) entry which is preliminary data.</text>
</comment>
<organism evidence="6 7">
    <name type="scientific">Thelohanellus kitauei</name>
    <name type="common">Myxosporean</name>
    <dbReference type="NCBI Taxonomy" id="669202"/>
    <lineage>
        <taxon>Eukaryota</taxon>
        <taxon>Metazoa</taxon>
        <taxon>Cnidaria</taxon>
        <taxon>Myxozoa</taxon>
        <taxon>Myxosporea</taxon>
        <taxon>Bivalvulida</taxon>
        <taxon>Platysporina</taxon>
        <taxon>Myxobolidae</taxon>
        <taxon>Thelohanellus</taxon>
    </lineage>
</organism>
<dbReference type="InterPro" id="IPR012340">
    <property type="entry name" value="NA-bd_OB-fold"/>
</dbReference>
<reference evidence="6 7" key="1">
    <citation type="journal article" date="2014" name="Genome Biol. Evol.">
        <title>The genome of the myxosporean Thelohanellus kitauei shows adaptations to nutrient acquisition within its fish host.</title>
        <authorList>
            <person name="Yang Y."/>
            <person name="Xiong J."/>
            <person name="Zhou Z."/>
            <person name="Huo F."/>
            <person name="Miao W."/>
            <person name="Ran C."/>
            <person name="Liu Y."/>
            <person name="Zhang J."/>
            <person name="Feng J."/>
            <person name="Wang M."/>
            <person name="Wang M."/>
            <person name="Wang L."/>
            <person name="Yao B."/>
        </authorList>
    </citation>
    <scope>NUCLEOTIDE SEQUENCE [LARGE SCALE GENOMIC DNA]</scope>
    <source>
        <strain evidence="6">Wuqing</strain>
    </source>
</reference>
<evidence type="ECO:0000256" key="3">
    <source>
        <dbReference type="ARBA" id="ARBA00023274"/>
    </source>
</evidence>
<dbReference type="GO" id="GO:0003735">
    <property type="term" value="F:structural constituent of ribosome"/>
    <property type="evidence" value="ECO:0007669"/>
    <property type="project" value="InterPro"/>
</dbReference>
<evidence type="ECO:0000313" key="6">
    <source>
        <dbReference type="EMBL" id="KII64602.1"/>
    </source>
</evidence>
<accession>A0A0C2MSE4</accession>
<evidence type="ECO:0000256" key="5">
    <source>
        <dbReference type="RuleBase" id="RU003622"/>
    </source>
</evidence>
<keyword evidence="3 5" id="KW-0687">Ribonucleoprotein</keyword>
<keyword evidence="7" id="KW-1185">Reference proteome</keyword>
<evidence type="ECO:0000256" key="4">
    <source>
        <dbReference type="ARBA" id="ARBA00035248"/>
    </source>
</evidence>
<dbReference type="GO" id="GO:0006412">
    <property type="term" value="P:translation"/>
    <property type="evidence" value="ECO:0007669"/>
    <property type="project" value="InterPro"/>
</dbReference>
<dbReference type="PRINTS" id="PR01034">
    <property type="entry name" value="RIBOSOMALS12"/>
</dbReference>
<comment type="similarity">
    <text evidence="1 5">Belongs to the universal ribosomal protein uS12 family.</text>
</comment>
<gene>
    <name evidence="6" type="ORF">RF11_07603</name>
</gene>
<dbReference type="Pfam" id="PF00164">
    <property type="entry name" value="Ribosom_S12_S23"/>
    <property type="match status" value="1"/>
</dbReference>
<dbReference type="OMA" id="MHRQGPP"/>
<dbReference type="AlphaFoldDB" id="A0A0C2MSE4"/>
<dbReference type="InterPro" id="IPR006032">
    <property type="entry name" value="Ribosomal_uS12"/>
</dbReference>
<proteinExistence type="inferred from homology"/>
<sequence length="116" mass="13228">MIGARPMTTLNQKRRFAKKYSRVMERKYNKNPETVLKGPQRKGVVIKVYAIKPKKPNSGQRKSVLVKLNDGKKVVAYMPGEKARVQENGIVLIRGGRVQDCPGVRYKVIRGKYDIN</sequence>